<dbReference type="Proteomes" id="UP001290861">
    <property type="component" value="Unassembled WGS sequence"/>
</dbReference>
<reference evidence="2 3" key="1">
    <citation type="journal article" date="2024" name="Appl. Environ. Microbiol.">
        <title>Pontiella agarivorans sp. nov., a novel marine anaerobic bacterium capable of degrading macroalgal polysaccharides and fixing nitrogen.</title>
        <authorList>
            <person name="Liu N."/>
            <person name="Kivenson V."/>
            <person name="Peng X."/>
            <person name="Cui Z."/>
            <person name="Lankiewicz T.S."/>
            <person name="Gosselin K.M."/>
            <person name="English C.J."/>
            <person name="Blair E.M."/>
            <person name="O'Malley M.A."/>
            <person name="Valentine D.L."/>
        </authorList>
    </citation>
    <scope>NUCLEOTIDE SEQUENCE [LARGE SCALE GENOMIC DNA]</scope>
    <source>
        <strain evidence="2 3">NLcol2</strain>
    </source>
</reference>
<feature type="region of interest" description="Disordered" evidence="1">
    <location>
        <begin position="82"/>
        <end position="110"/>
    </location>
</feature>
<proteinExistence type="predicted"/>
<protein>
    <recommendedName>
        <fullName evidence="4">Flagellar protein FliT</fullName>
    </recommendedName>
</protein>
<evidence type="ECO:0000313" key="3">
    <source>
        <dbReference type="Proteomes" id="UP001290861"/>
    </source>
</evidence>
<organism evidence="2 3">
    <name type="scientific">Pontiella agarivorans</name>
    <dbReference type="NCBI Taxonomy" id="3038953"/>
    <lineage>
        <taxon>Bacteria</taxon>
        <taxon>Pseudomonadati</taxon>
        <taxon>Kiritimatiellota</taxon>
        <taxon>Kiritimatiellia</taxon>
        <taxon>Kiritimatiellales</taxon>
        <taxon>Pontiellaceae</taxon>
        <taxon>Pontiella</taxon>
    </lineage>
</organism>
<dbReference type="RefSeq" id="WP_322607065.1">
    <property type="nucleotide sequence ID" value="NZ_JARVCO010000002.1"/>
</dbReference>
<evidence type="ECO:0008006" key="4">
    <source>
        <dbReference type="Google" id="ProtNLM"/>
    </source>
</evidence>
<sequence length="110" mass="13323">MEGSLSRASDIMTLLEQLEQIENRLERSFRLGRFDTFNQLLSDRFVVLKKARQLPENEVFFERARQQSNRWNELLRKRVREHRQRQMQEKTIQGYGREVPKSGRMLNRSV</sequence>
<gene>
    <name evidence="2" type="ORF">P9H32_01380</name>
</gene>
<evidence type="ECO:0000313" key="2">
    <source>
        <dbReference type="EMBL" id="MDZ8117263.1"/>
    </source>
</evidence>
<comment type="caution">
    <text evidence="2">The sequence shown here is derived from an EMBL/GenBank/DDBJ whole genome shotgun (WGS) entry which is preliminary data.</text>
</comment>
<dbReference type="EMBL" id="JARVCO010000002">
    <property type="protein sequence ID" value="MDZ8117263.1"/>
    <property type="molecule type" value="Genomic_DNA"/>
</dbReference>
<name>A0ABU5MST2_9BACT</name>
<keyword evidence="3" id="KW-1185">Reference proteome</keyword>
<evidence type="ECO:0000256" key="1">
    <source>
        <dbReference type="SAM" id="MobiDB-lite"/>
    </source>
</evidence>
<accession>A0ABU5MST2</accession>